<evidence type="ECO:0000313" key="3">
    <source>
        <dbReference type="Proteomes" id="UP000184330"/>
    </source>
</evidence>
<dbReference type="PANTHER" id="PTHR38695">
    <property type="entry name" value="AMINO ACID PERMEASE_ SLC12A DOMAIN-CONTAINING PROTEIN"/>
    <property type="match status" value="1"/>
</dbReference>
<accession>A0A1L7WGW3</accession>
<gene>
    <name evidence="2" type="ORF">PAC_01874</name>
</gene>
<dbReference type="PANTHER" id="PTHR38695:SF1">
    <property type="entry name" value="AMINO ACID PERMEASE_ SLC12A DOMAIN-CONTAINING PROTEIN"/>
    <property type="match status" value="1"/>
</dbReference>
<dbReference type="Pfam" id="PF17648">
    <property type="entry name" value="Luciferase"/>
    <property type="match status" value="1"/>
</dbReference>
<reference evidence="2 3" key="1">
    <citation type="submission" date="2016-03" db="EMBL/GenBank/DDBJ databases">
        <authorList>
            <person name="Ploux O."/>
        </authorList>
    </citation>
    <scope>NUCLEOTIDE SEQUENCE [LARGE SCALE GENOMIC DNA]</scope>
    <source>
        <strain evidence="2 3">UAMH 11012</strain>
    </source>
</reference>
<organism evidence="2 3">
    <name type="scientific">Phialocephala subalpina</name>
    <dbReference type="NCBI Taxonomy" id="576137"/>
    <lineage>
        <taxon>Eukaryota</taxon>
        <taxon>Fungi</taxon>
        <taxon>Dikarya</taxon>
        <taxon>Ascomycota</taxon>
        <taxon>Pezizomycotina</taxon>
        <taxon>Leotiomycetes</taxon>
        <taxon>Helotiales</taxon>
        <taxon>Mollisiaceae</taxon>
        <taxon>Phialocephala</taxon>
        <taxon>Phialocephala fortinii species complex</taxon>
    </lineage>
</organism>
<protein>
    <recommendedName>
        <fullName evidence="1">Luciferase domain-containing protein</fullName>
    </recommendedName>
</protein>
<dbReference type="InterPro" id="IPR040841">
    <property type="entry name" value="Luciferase_dom"/>
</dbReference>
<evidence type="ECO:0000313" key="2">
    <source>
        <dbReference type="EMBL" id="CZR51997.1"/>
    </source>
</evidence>
<feature type="domain" description="Luciferase" evidence="1">
    <location>
        <begin position="144"/>
        <end position="213"/>
    </location>
</feature>
<name>A0A1L7WGW3_9HELO</name>
<proteinExistence type="predicted"/>
<evidence type="ECO:0000259" key="1">
    <source>
        <dbReference type="Pfam" id="PF17648"/>
    </source>
</evidence>
<dbReference type="EMBL" id="FJOG01000002">
    <property type="protein sequence ID" value="CZR51997.1"/>
    <property type="molecule type" value="Genomic_DNA"/>
</dbReference>
<sequence length="227" mass="25604">MGLLTSYHEWLKVADTALPQNFAGYILQLCLSPLRSKPFATDSYDNPKEIAKCGKRIGKRNFLPKLPERDGERPEMLKWMAPHRQATQRTDDDMHELLAQAIDELVAKHAVHVVVKTSPMEKSGDAILIKDDIETPHAIAKQNKREIAHVHVDGGHGDYSLHLCLSPSDCKEVIEKKWGERMTLAGSLVPTNYLLIYTPRTKEELEIVKMIIEGAIVFMTGARELVQ</sequence>
<dbReference type="InterPro" id="IPR048273">
    <property type="entry name" value="Luciferase"/>
</dbReference>
<dbReference type="OrthoDB" id="5358398at2759"/>
<keyword evidence="3" id="KW-1185">Reference proteome</keyword>
<dbReference type="Proteomes" id="UP000184330">
    <property type="component" value="Unassembled WGS sequence"/>
</dbReference>
<dbReference type="AlphaFoldDB" id="A0A1L7WGW3"/>